<feature type="compositionally biased region" description="Basic and acidic residues" evidence="7">
    <location>
        <begin position="38"/>
        <end position="48"/>
    </location>
</feature>
<feature type="compositionally biased region" description="Pro residues" evidence="7">
    <location>
        <begin position="164"/>
        <end position="176"/>
    </location>
</feature>
<evidence type="ECO:0000256" key="2">
    <source>
        <dbReference type="ARBA" id="ARBA00023015"/>
    </source>
</evidence>
<keyword evidence="5 6" id="KW-0539">Nucleus</keyword>
<dbReference type="Pfam" id="PF00907">
    <property type="entry name" value="T-box"/>
    <property type="match status" value="1"/>
</dbReference>
<evidence type="ECO:0000256" key="7">
    <source>
        <dbReference type="SAM" id="MobiDB-lite"/>
    </source>
</evidence>
<evidence type="ECO:0000256" key="3">
    <source>
        <dbReference type="ARBA" id="ARBA00023125"/>
    </source>
</evidence>
<protein>
    <submittedName>
        <fullName evidence="9">Putative T-box transcription factor TBX20-like</fullName>
    </submittedName>
</protein>
<dbReference type="InterPro" id="IPR008967">
    <property type="entry name" value="p53-like_TF_DNA-bd_sf"/>
</dbReference>
<evidence type="ECO:0000256" key="6">
    <source>
        <dbReference type="PROSITE-ProRule" id="PRU00201"/>
    </source>
</evidence>
<comment type="caution">
    <text evidence="9">The sequence shown here is derived from an EMBL/GenBank/DDBJ whole genome shotgun (WGS) entry which is preliminary data.</text>
</comment>
<feature type="region of interest" description="Disordered" evidence="7">
    <location>
        <begin position="164"/>
        <end position="202"/>
    </location>
</feature>
<feature type="compositionally biased region" description="Basic and acidic residues" evidence="7">
    <location>
        <begin position="59"/>
        <end position="74"/>
    </location>
</feature>
<dbReference type="InterPro" id="IPR001699">
    <property type="entry name" value="TF_T-box"/>
</dbReference>
<dbReference type="Proteomes" id="UP000283509">
    <property type="component" value="Unassembled WGS sequence"/>
</dbReference>
<evidence type="ECO:0000313" key="9">
    <source>
        <dbReference type="EMBL" id="ROT84680.1"/>
    </source>
</evidence>
<dbReference type="SUPFAM" id="SSF49417">
    <property type="entry name" value="p53-like transcription factors"/>
    <property type="match status" value="1"/>
</dbReference>
<feature type="region of interest" description="Disordered" evidence="7">
    <location>
        <begin position="1"/>
        <end position="74"/>
    </location>
</feature>
<dbReference type="GO" id="GO:0000981">
    <property type="term" value="F:DNA-binding transcription factor activity, RNA polymerase II-specific"/>
    <property type="evidence" value="ECO:0007669"/>
    <property type="project" value="TreeGrafter"/>
</dbReference>
<evidence type="ECO:0000256" key="1">
    <source>
        <dbReference type="ARBA" id="ARBA00004123"/>
    </source>
</evidence>
<dbReference type="PRINTS" id="PR00937">
    <property type="entry name" value="TBOX"/>
</dbReference>
<keyword evidence="2" id="KW-0805">Transcription regulation</keyword>
<evidence type="ECO:0000256" key="4">
    <source>
        <dbReference type="ARBA" id="ARBA00023163"/>
    </source>
</evidence>
<feature type="non-terminal residue" evidence="9">
    <location>
        <position position="1"/>
    </location>
</feature>
<reference evidence="9 10" key="1">
    <citation type="submission" date="2018-04" db="EMBL/GenBank/DDBJ databases">
        <authorList>
            <person name="Zhang X."/>
            <person name="Yuan J."/>
            <person name="Li F."/>
            <person name="Xiang J."/>
        </authorList>
    </citation>
    <scope>NUCLEOTIDE SEQUENCE [LARGE SCALE GENOMIC DNA]</scope>
    <source>
        <tissue evidence="9">Muscle</tissue>
    </source>
</reference>
<feature type="compositionally biased region" description="Basic and acidic residues" evidence="7">
    <location>
        <begin position="1"/>
        <end position="10"/>
    </location>
</feature>
<dbReference type="InterPro" id="IPR018186">
    <property type="entry name" value="TF_T-box_CS"/>
</dbReference>
<feature type="compositionally biased region" description="Low complexity" evidence="7">
    <location>
        <begin position="49"/>
        <end position="58"/>
    </location>
</feature>
<comment type="caution">
    <text evidence="6">Lacks conserved residue(s) required for the propagation of feature annotation.</text>
</comment>
<gene>
    <name evidence="9" type="ORF">C7M84_022134</name>
</gene>
<keyword evidence="10" id="KW-1185">Reference proteome</keyword>
<name>A0A3R7QZF0_PENVA</name>
<dbReference type="InterPro" id="IPR046360">
    <property type="entry name" value="T-box_DNA-bd"/>
</dbReference>
<dbReference type="PROSITE" id="PS01283">
    <property type="entry name" value="TBOX_1"/>
    <property type="match status" value="1"/>
</dbReference>
<feature type="compositionally biased region" description="Low complexity" evidence="7">
    <location>
        <begin position="177"/>
        <end position="196"/>
    </location>
</feature>
<evidence type="ECO:0000313" key="10">
    <source>
        <dbReference type="Proteomes" id="UP000283509"/>
    </source>
</evidence>
<dbReference type="GO" id="GO:0045893">
    <property type="term" value="P:positive regulation of DNA-templated transcription"/>
    <property type="evidence" value="ECO:0007669"/>
    <property type="project" value="InterPro"/>
</dbReference>
<dbReference type="InterPro" id="IPR036960">
    <property type="entry name" value="T-box_sf"/>
</dbReference>
<accession>A0A3R7QZF0</accession>
<proteinExistence type="predicted"/>
<dbReference type="EMBL" id="QCYY01000513">
    <property type="protein sequence ID" value="ROT84680.1"/>
    <property type="molecule type" value="Genomic_DNA"/>
</dbReference>
<keyword evidence="3 6" id="KW-0238">DNA-binding</keyword>
<dbReference type="GO" id="GO:0001708">
    <property type="term" value="P:cell fate specification"/>
    <property type="evidence" value="ECO:0007669"/>
    <property type="project" value="TreeGrafter"/>
</dbReference>
<evidence type="ECO:0000256" key="5">
    <source>
        <dbReference type="ARBA" id="ARBA00023242"/>
    </source>
</evidence>
<dbReference type="GO" id="GO:0000785">
    <property type="term" value="C:chromatin"/>
    <property type="evidence" value="ECO:0007669"/>
    <property type="project" value="TreeGrafter"/>
</dbReference>
<dbReference type="GO" id="GO:0005634">
    <property type="term" value="C:nucleus"/>
    <property type="evidence" value="ECO:0007669"/>
    <property type="project" value="UniProtKB-SubCell"/>
</dbReference>
<dbReference type="PROSITE" id="PS50252">
    <property type="entry name" value="TBOX_3"/>
    <property type="match status" value="1"/>
</dbReference>
<dbReference type="PANTHER" id="PTHR11267">
    <property type="entry name" value="T-BOX PROTEIN-RELATED"/>
    <property type="match status" value="1"/>
</dbReference>
<dbReference type="GO" id="GO:0000978">
    <property type="term" value="F:RNA polymerase II cis-regulatory region sequence-specific DNA binding"/>
    <property type="evidence" value="ECO:0007669"/>
    <property type="project" value="InterPro"/>
</dbReference>
<feature type="domain" description="T-box" evidence="8">
    <location>
        <begin position="88"/>
        <end position="174"/>
    </location>
</feature>
<dbReference type="PANTHER" id="PTHR11267:SF190">
    <property type="entry name" value="T-BOX TRANSCRIPTION FACTOR TBX20"/>
    <property type="match status" value="1"/>
</dbReference>
<feature type="compositionally biased region" description="Acidic residues" evidence="7">
    <location>
        <begin position="11"/>
        <end position="37"/>
    </location>
</feature>
<reference evidence="9 10" key="2">
    <citation type="submission" date="2019-01" db="EMBL/GenBank/DDBJ databases">
        <title>The decoding of complex shrimp genome reveals the adaptation for benthos swimmer, frequently molting mechanism and breeding impact on genome.</title>
        <authorList>
            <person name="Sun Y."/>
            <person name="Gao Y."/>
            <person name="Yu Y."/>
        </authorList>
    </citation>
    <scope>NUCLEOTIDE SEQUENCE [LARGE SCALE GENOMIC DNA]</scope>
    <source>
        <tissue evidence="9">Muscle</tissue>
    </source>
</reference>
<dbReference type="Gene3D" id="2.60.40.820">
    <property type="entry name" value="Transcription factor, T-box"/>
    <property type="match status" value="1"/>
</dbReference>
<comment type="subcellular location">
    <subcellularLocation>
        <location evidence="1 6">Nucleus</location>
    </subcellularLocation>
</comment>
<dbReference type="SMART" id="SM00425">
    <property type="entry name" value="TBOX"/>
    <property type="match status" value="1"/>
</dbReference>
<evidence type="ECO:0000259" key="8">
    <source>
        <dbReference type="PROSITE" id="PS50252"/>
    </source>
</evidence>
<dbReference type="GO" id="GO:0007507">
    <property type="term" value="P:heart development"/>
    <property type="evidence" value="ECO:0007669"/>
    <property type="project" value="TreeGrafter"/>
</dbReference>
<dbReference type="AlphaFoldDB" id="A0A3R7QZF0"/>
<sequence length="202" mass="22763">KLTETSIKSEDELDDSADIEAEDIDIDVVSDKDDCDLDSSKDPLDRPGSKSPESTSSDSTHKESGKAAKLEMKTKGNCPDLETIDCHLETKELWEKFFELGTEMIITKTGRRMFPTVRVSFTGLKSEQRYAVLLDIVPVDNKRYRYAYHRSSWLVAGKADPPPPYRLYAHPTPPTPATSSRSRSSPSRKSSSLTTRWTNRDM</sequence>
<organism evidence="9 10">
    <name type="scientific">Penaeus vannamei</name>
    <name type="common">Whiteleg shrimp</name>
    <name type="synonym">Litopenaeus vannamei</name>
    <dbReference type="NCBI Taxonomy" id="6689"/>
    <lineage>
        <taxon>Eukaryota</taxon>
        <taxon>Metazoa</taxon>
        <taxon>Ecdysozoa</taxon>
        <taxon>Arthropoda</taxon>
        <taxon>Crustacea</taxon>
        <taxon>Multicrustacea</taxon>
        <taxon>Malacostraca</taxon>
        <taxon>Eumalacostraca</taxon>
        <taxon>Eucarida</taxon>
        <taxon>Decapoda</taxon>
        <taxon>Dendrobranchiata</taxon>
        <taxon>Penaeoidea</taxon>
        <taxon>Penaeidae</taxon>
        <taxon>Penaeus</taxon>
    </lineage>
</organism>
<dbReference type="OrthoDB" id="7442607at2759"/>
<keyword evidence="4" id="KW-0804">Transcription</keyword>